<dbReference type="Gene3D" id="2.130.10.10">
    <property type="entry name" value="YVTN repeat-like/Quinoprotein amine dehydrogenase"/>
    <property type="match status" value="1"/>
</dbReference>
<organism evidence="1 2">
    <name type="scientific">Flavobacterium johnsoniae</name>
    <name type="common">Cytophaga johnsonae</name>
    <dbReference type="NCBI Taxonomy" id="986"/>
    <lineage>
        <taxon>Bacteria</taxon>
        <taxon>Pseudomonadati</taxon>
        <taxon>Bacteroidota</taxon>
        <taxon>Flavobacteriia</taxon>
        <taxon>Flavobacteriales</taxon>
        <taxon>Flavobacteriaceae</taxon>
        <taxon>Flavobacterium</taxon>
    </lineage>
</organism>
<protein>
    <recommendedName>
        <fullName evidence="3">Oxidoreductase</fullName>
    </recommendedName>
</protein>
<evidence type="ECO:0008006" key="3">
    <source>
        <dbReference type="Google" id="ProtNLM"/>
    </source>
</evidence>
<reference evidence="1 2" key="1">
    <citation type="submission" date="2016-11" db="EMBL/GenBank/DDBJ databases">
        <authorList>
            <person name="Jaros S."/>
            <person name="Januszkiewicz K."/>
            <person name="Wedrychowicz H."/>
        </authorList>
    </citation>
    <scope>NUCLEOTIDE SEQUENCE [LARGE SCALE GENOMIC DNA]</scope>
    <source>
        <strain evidence="1 2">DSM 6792</strain>
    </source>
</reference>
<dbReference type="PANTHER" id="PTHR47199:SF2">
    <property type="entry name" value="PHOTOSYSTEM II STABILITY_ASSEMBLY FACTOR HCF136, CHLOROPLASTIC"/>
    <property type="match status" value="1"/>
</dbReference>
<dbReference type="CDD" id="cd15482">
    <property type="entry name" value="Sialidase_non-viral"/>
    <property type="match status" value="1"/>
</dbReference>
<proteinExistence type="predicted"/>
<dbReference type="InterPro" id="IPR015943">
    <property type="entry name" value="WD40/YVTN_repeat-like_dom_sf"/>
</dbReference>
<dbReference type="SUPFAM" id="SSF50939">
    <property type="entry name" value="Sialidases"/>
    <property type="match status" value="1"/>
</dbReference>
<dbReference type="PANTHER" id="PTHR47199">
    <property type="entry name" value="PHOTOSYSTEM II STABILITY/ASSEMBLY FACTOR HCF136, CHLOROPLASTIC"/>
    <property type="match status" value="1"/>
</dbReference>
<dbReference type="EMBL" id="FQWH01000002">
    <property type="protein sequence ID" value="SHG34080.1"/>
    <property type="molecule type" value="Genomic_DNA"/>
</dbReference>
<dbReference type="Proteomes" id="UP000184112">
    <property type="component" value="Unassembled WGS sequence"/>
</dbReference>
<gene>
    <name evidence="1" type="ORF">SAMN05444388_102333</name>
</gene>
<accession>A0A1M5J1H7</accession>
<dbReference type="AlphaFoldDB" id="A0A1M5J1H7"/>
<evidence type="ECO:0000313" key="1">
    <source>
        <dbReference type="EMBL" id="SHG34080.1"/>
    </source>
</evidence>
<evidence type="ECO:0000313" key="2">
    <source>
        <dbReference type="Proteomes" id="UP000184112"/>
    </source>
</evidence>
<dbReference type="InterPro" id="IPR036278">
    <property type="entry name" value="Sialidase_sf"/>
</dbReference>
<sequence length="360" mass="40548">MKQILIYMKKLILFCGLFVLLMSFTSFNYNSKKAFYGGFTSMTIDTLFNDRISIRAIVIDKNKVWYGGDNSRFGFYDLDKKEKFEEHIYRDTLKLEFRSIAQTSKDIFLLSVANPALLYSVSKKDHKVKLVYKEVNPKVFYDSMQFWNDKEGIAIGDPTEDTFSVIVTRDGGETWTKLLSDKLPTNAAGEAAFAASNTNIVIKGNDTWLVSGGKKARVFYSPDKAKTWKVVETPIVQGKQMTGIFTADFYDSKQGFIAGGDYDKPNSKINNKAFTKDGGKTWELIGQEMGFGYASCVQYVPGGNGREIICVGSEGIQYSQNGGENWTQLSTDSKFFTIRFVNRNTAIAAGYNKVVRLNFK</sequence>
<name>A0A1M5J1H7_FLAJO</name>